<dbReference type="OrthoDB" id="3775006at2759"/>
<sequence>MPSATVLENRLNTLYSQYESLRPDSSDADLEKFASLFSNNCTVFLKSMREAKDPDLNRQAIVSTLREMMKDQYLEKRKVVSQQINEQDSRVFIEMENRYNVHSKVLEDFPETLVATFDDEGLVDTFKVYSCRSHFVMMIQAATGEGPYSEEVMKNPHLH</sequence>
<evidence type="ECO:0000313" key="1">
    <source>
        <dbReference type="EMBL" id="KKP01473.1"/>
    </source>
</evidence>
<dbReference type="Proteomes" id="UP000034112">
    <property type="component" value="Unassembled WGS sequence"/>
</dbReference>
<accession>A0A0F9XMD7</accession>
<organism evidence="1 2">
    <name type="scientific">Trichoderma harzianum</name>
    <name type="common">Hypocrea lixii</name>
    <dbReference type="NCBI Taxonomy" id="5544"/>
    <lineage>
        <taxon>Eukaryota</taxon>
        <taxon>Fungi</taxon>
        <taxon>Dikarya</taxon>
        <taxon>Ascomycota</taxon>
        <taxon>Pezizomycotina</taxon>
        <taxon>Sordariomycetes</taxon>
        <taxon>Hypocreomycetidae</taxon>
        <taxon>Hypocreales</taxon>
        <taxon>Hypocreaceae</taxon>
        <taxon>Trichoderma</taxon>
    </lineage>
</organism>
<comment type="caution">
    <text evidence="1">The sequence shown here is derived from an EMBL/GenBank/DDBJ whole genome shotgun (WGS) entry which is preliminary data.</text>
</comment>
<protein>
    <submittedName>
        <fullName evidence="1">Uncharacterized protein</fullName>
    </submittedName>
</protein>
<name>A0A0F9XMD7_TRIHA</name>
<dbReference type="AlphaFoldDB" id="A0A0F9XMD7"/>
<proteinExistence type="predicted"/>
<gene>
    <name evidence="1" type="ORF">THAR02_06424</name>
</gene>
<evidence type="ECO:0000313" key="2">
    <source>
        <dbReference type="Proteomes" id="UP000034112"/>
    </source>
</evidence>
<dbReference type="EMBL" id="JOKZ01000194">
    <property type="protein sequence ID" value="KKP01473.1"/>
    <property type="molecule type" value="Genomic_DNA"/>
</dbReference>
<reference evidence="2" key="1">
    <citation type="journal article" date="2015" name="Genome Announc.">
        <title>Draft whole-genome sequence of the biocontrol agent Trichoderma harzianum T6776.</title>
        <authorList>
            <person name="Baroncelli R."/>
            <person name="Piaggeschi G."/>
            <person name="Fiorini L."/>
            <person name="Bertolini E."/>
            <person name="Zapparata A."/>
            <person name="Pe M.E."/>
            <person name="Sarrocco S."/>
            <person name="Vannacci G."/>
        </authorList>
    </citation>
    <scope>NUCLEOTIDE SEQUENCE [LARGE SCALE GENOMIC DNA]</scope>
    <source>
        <strain evidence="2">T6776</strain>
    </source>
</reference>
<dbReference type="OMA" id="ENRYNVH"/>